<dbReference type="AlphaFoldDB" id="A0A433VIL2"/>
<dbReference type="EMBL" id="RSCL01000007">
    <property type="protein sequence ID" value="RUT05954.1"/>
    <property type="molecule type" value="Genomic_DNA"/>
</dbReference>
<dbReference type="RefSeq" id="WP_127081659.1">
    <property type="nucleotide sequence ID" value="NZ_RSCL01000007.1"/>
</dbReference>
<dbReference type="OrthoDB" id="456467at2"/>
<evidence type="ECO:0000313" key="2">
    <source>
        <dbReference type="Proteomes" id="UP000271624"/>
    </source>
</evidence>
<comment type="caution">
    <text evidence="1">The sequence shown here is derived from an EMBL/GenBank/DDBJ whole genome shotgun (WGS) entry which is preliminary data.</text>
</comment>
<dbReference type="Proteomes" id="UP000271624">
    <property type="component" value="Unassembled WGS sequence"/>
</dbReference>
<name>A0A433VIL2_9CYAN</name>
<reference evidence="1" key="1">
    <citation type="submission" date="2018-12" db="EMBL/GenBank/DDBJ databases">
        <authorList>
            <person name="Will S."/>
            <person name="Neumann-Schaal M."/>
            <person name="Henke P."/>
        </authorList>
    </citation>
    <scope>NUCLEOTIDE SEQUENCE</scope>
    <source>
        <strain evidence="1">PCC 7102</strain>
    </source>
</reference>
<sequence>MTPSEIESALIEAFSHCDASGIPLCYEQKQILLQVALASKESPKDGFDDNPLYELSQEELQALLSFIKSKEAQNISWKALLLNDWLNGQDSGEVHFLRQRYGVQWLNRLQPHHFESLEVTQAPKLKVGDSIEVCNALWEWVQDSGPCQREWFNCTVIYVDETINLEDTSNGCIIRFENGAEYHISGIYDWNRYNWRWNRGGL</sequence>
<proteinExistence type="predicted"/>
<gene>
    <name evidence="1" type="ORF">DSM106972_031600</name>
</gene>
<keyword evidence="2" id="KW-1185">Reference proteome</keyword>
<reference evidence="1" key="2">
    <citation type="journal article" date="2019" name="Genome Biol. Evol.">
        <title>Day and night: Metabolic profiles and evolutionary relationships of six axenic non-marine cyanobacteria.</title>
        <authorList>
            <person name="Will S.E."/>
            <person name="Henke P."/>
            <person name="Boedeker C."/>
            <person name="Huang S."/>
            <person name="Brinkmann H."/>
            <person name="Rohde M."/>
            <person name="Jarek M."/>
            <person name="Friedl T."/>
            <person name="Seufert S."/>
            <person name="Schumacher M."/>
            <person name="Overmann J."/>
            <person name="Neumann-Schaal M."/>
            <person name="Petersen J."/>
        </authorList>
    </citation>
    <scope>NUCLEOTIDE SEQUENCE [LARGE SCALE GENOMIC DNA]</scope>
    <source>
        <strain evidence="1">PCC 7102</strain>
    </source>
</reference>
<organism evidence="1 2">
    <name type="scientific">Dulcicalothrix desertica PCC 7102</name>
    <dbReference type="NCBI Taxonomy" id="232991"/>
    <lineage>
        <taxon>Bacteria</taxon>
        <taxon>Bacillati</taxon>
        <taxon>Cyanobacteriota</taxon>
        <taxon>Cyanophyceae</taxon>
        <taxon>Nostocales</taxon>
        <taxon>Calotrichaceae</taxon>
        <taxon>Dulcicalothrix</taxon>
    </lineage>
</organism>
<evidence type="ECO:0000313" key="1">
    <source>
        <dbReference type="EMBL" id="RUT05954.1"/>
    </source>
</evidence>
<protein>
    <submittedName>
        <fullName evidence="1">Uncharacterized protein</fullName>
    </submittedName>
</protein>
<accession>A0A433VIL2</accession>